<feature type="transmembrane region" description="Helical" evidence="1">
    <location>
        <begin position="246"/>
        <end position="262"/>
    </location>
</feature>
<gene>
    <name evidence="3" type="ORF">E4634_15285</name>
</gene>
<feature type="transmembrane region" description="Helical" evidence="1">
    <location>
        <begin position="173"/>
        <end position="192"/>
    </location>
</feature>
<feature type="transmembrane region" description="Helical" evidence="1">
    <location>
        <begin position="139"/>
        <end position="161"/>
    </location>
</feature>
<organism evidence="3 4">
    <name type="scientific">Mangrovimicrobium sediminis</name>
    <dbReference type="NCBI Taxonomy" id="2562682"/>
    <lineage>
        <taxon>Bacteria</taxon>
        <taxon>Pseudomonadati</taxon>
        <taxon>Pseudomonadota</taxon>
        <taxon>Gammaproteobacteria</taxon>
        <taxon>Cellvibrionales</taxon>
        <taxon>Halieaceae</taxon>
        <taxon>Mangrovimicrobium</taxon>
    </lineage>
</organism>
<feature type="domain" description="Acyltransferase 3" evidence="2">
    <location>
        <begin position="6"/>
        <end position="327"/>
    </location>
</feature>
<dbReference type="Pfam" id="PF01757">
    <property type="entry name" value="Acyl_transf_3"/>
    <property type="match status" value="1"/>
</dbReference>
<feature type="transmembrane region" description="Helical" evidence="1">
    <location>
        <begin position="43"/>
        <end position="66"/>
    </location>
</feature>
<evidence type="ECO:0000313" key="4">
    <source>
        <dbReference type="Proteomes" id="UP000298050"/>
    </source>
</evidence>
<feature type="transmembrane region" description="Helical" evidence="1">
    <location>
        <begin position="87"/>
        <end position="106"/>
    </location>
</feature>
<dbReference type="Proteomes" id="UP000298050">
    <property type="component" value="Unassembled WGS sequence"/>
</dbReference>
<keyword evidence="3" id="KW-0012">Acyltransferase</keyword>
<dbReference type="GO" id="GO:0000271">
    <property type="term" value="P:polysaccharide biosynthetic process"/>
    <property type="evidence" value="ECO:0007669"/>
    <property type="project" value="TreeGrafter"/>
</dbReference>
<sequence>MRFHLIDALRGVAALWVVFFHAYEGGHLPQLTELLPHFLVLFIFEWGDAGVPIFFVISGFVIAHSITKDEVDGKYILRFAVRRSIRLDPPYWGSIVLVVGMTWLSATVQNEAMEWPGYQEIIAHLFYAQGILGMEHINVIYWTLCLEIQFYLVFVFLFLCAKRIDQYLHHGGMFVFLVAAIVSLLWPLRIVVSNIHPGLFLPHWHAFLIGVFAYWSWRKRIPGGYFYAYSAVIVASSYVYKSDFGMAAGLTALFVHTLANAGKIEAANWRWLQFLGAISYSLYLTHNPITGASYFVVYRVIGHSLMAEFIALLVSTSACIGFAFVFWWLFERWSISLSKKIVIHKRAQVD</sequence>
<feature type="transmembrane region" description="Helical" evidence="1">
    <location>
        <begin position="7"/>
        <end position="23"/>
    </location>
</feature>
<dbReference type="InterPro" id="IPR050879">
    <property type="entry name" value="Acyltransferase_3"/>
</dbReference>
<feature type="transmembrane region" description="Helical" evidence="1">
    <location>
        <begin position="198"/>
        <end position="217"/>
    </location>
</feature>
<evidence type="ECO:0000259" key="2">
    <source>
        <dbReference type="Pfam" id="PF01757"/>
    </source>
</evidence>
<keyword evidence="1" id="KW-0472">Membrane</keyword>
<dbReference type="PANTHER" id="PTHR23028">
    <property type="entry name" value="ACETYLTRANSFERASE"/>
    <property type="match status" value="1"/>
</dbReference>
<comment type="caution">
    <text evidence="3">The sequence shown here is derived from an EMBL/GenBank/DDBJ whole genome shotgun (WGS) entry which is preliminary data.</text>
</comment>
<keyword evidence="3" id="KW-0808">Transferase</keyword>
<accession>A0A4Z0LYS3</accession>
<dbReference type="GO" id="GO:0016747">
    <property type="term" value="F:acyltransferase activity, transferring groups other than amino-acyl groups"/>
    <property type="evidence" value="ECO:0007669"/>
    <property type="project" value="InterPro"/>
</dbReference>
<protein>
    <submittedName>
        <fullName evidence="3">Acyltransferase</fullName>
    </submittedName>
</protein>
<dbReference type="AlphaFoldDB" id="A0A4Z0LYS3"/>
<dbReference type="RefSeq" id="WP_135445450.1">
    <property type="nucleotide sequence ID" value="NZ_SRLE01000010.1"/>
</dbReference>
<reference evidence="3 4" key="1">
    <citation type="submission" date="2019-04" db="EMBL/GenBank/DDBJ databases">
        <title>Taxonomy of novel Haliea sp. from mangrove soil of West Coast of India.</title>
        <authorList>
            <person name="Verma A."/>
            <person name="Kumar P."/>
            <person name="Krishnamurthi S."/>
        </authorList>
    </citation>
    <scope>NUCLEOTIDE SEQUENCE [LARGE SCALE GENOMIC DNA]</scope>
    <source>
        <strain evidence="3 4">SAOS-164</strain>
    </source>
</reference>
<evidence type="ECO:0000313" key="3">
    <source>
        <dbReference type="EMBL" id="TGD72326.1"/>
    </source>
</evidence>
<name>A0A4Z0LYS3_9GAMM</name>
<feature type="transmembrane region" description="Helical" evidence="1">
    <location>
        <begin position="309"/>
        <end position="330"/>
    </location>
</feature>
<keyword evidence="1" id="KW-1133">Transmembrane helix</keyword>
<keyword evidence="4" id="KW-1185">Reference proteome</keyword>
<dbReference type="InterPro" id="IPR002656">
    <property type="entry name" value="Acyl_transf_3_dom"/>
</dbReference>
<dbReference type="PANTHER" id="PTHR23028:SF131">
    <property type="entry name" value="BLR2367 PROTEIN"/>
    <property type="match status" value="1"/>
</dbReference>
<dbReference type="OrthoDB" id="9767863at2"/>
<evidence type="ECO:0000256" key="1">
    <source>
        <dbReference type="SAM" id="Phobius"/>
    </source>
</evidence>
<dbReference type="EMBL" id="SRLE01000010">
    <property type="protein sequence ID" value="TGD72326.1"/>
    <property type="molecule type" value="Genomic_DNA"/>
</dbReference>
<keyword evidence="1" id="KW-0812">Transmembrane</keyword>
<feature type="transmembrane region" description="Helical" evidence="1">
    <location>
        <begin position="274"/>
        <end position="297"/>
    </location>
</feature>
<proteinExistence type="predicted"/>
<dbReference type="GO" id="GO:0016020">
    <property type="term" value="C:membrane"/>
    <property type="evidence" value="ECO:0007669"/>
    <property type="project" value="TreeGrafter"/>
</dbReference>